<keyword evidence="3" id="KW-1185">Reference proteome</keyword>
<proteinExistence type="predicted"/>
<reference evidence="2" key="1">
    <citation type="submission" date="2022-06" db="EMBL/GenBank/DDBJ databases">
        <title>Genome public.</title>
        <authorList>
            <person name="Sun Q."/>
        </authorList>
    </citation>
    <scope>NUCLEOTIDE SEQUENCE</scope>
    <source>
        <strain evidence="2">CWNU-1</strain>
    </source>
</reference>
<dbReference type="InterPro" id="IPR009377">
    <property type="entry name" value="EutA"/>
</dbReference>
<dbReference type="Pfam" id="PF06277">
    <property type="entry name" value="EutA"/>
    <property type="match status" value="1"/>
</dbReference>
<evidence type="ECO:0000313" key="3">
    <source>
        <dbReference type="Proteomes" id="UP001431429"/>
    </source>
</evidence>
<dbReference type="RefSeq" id="WP_250924068.1">
    <property type="nucleotide sequence ID" value="NZ_JAMQAW010000087.1"/>
</dbReference>
<protein>
    <submittedName>
        <fullName evidence="2">Ethanolamine ammonia-lyase reactivating factor EutA</fullName>
    </submittedName>
</protein>
<dbReference type="InterPro" id="IPR043129">
    <property type="entry name" value="ATPase_NBD"/>
</dbReference>
<evidence type="ECO:0000256" key="1">
    <source>
        <dbReference type="SAM" id="MobiDB-lite"/>
    </source>
</evidence>
<dbReference type="Proteomes" id="UP001431429">
    <property type="component" value="Unassembled WGS sequence"/>
</dbReference>
<comment type="caution">
    <text evidence="2">The sequence shown here is derived from an EMBL/GenBank/DDBJ whole genome shotgun (WGS) entry which is preliminary data.</text>
</comment>
<feature type="region of interest" description="Disordered" evidence="1">
    <location>
        <begin position="1"/>
        <end position="28"/>
    </location>
</feature>
<dbReference type="SUPFAM" id="SSF53067">
    <property type="entry name" value="Actin-like ATPase domain"/>
    <property type="match status" value="1"/>
</dbReference>
<sequence>MTAAASLPPAGSVGALPAAPRTRDNEPPLTADQLAYAASYAWNADHVEMTTVGIDIGSSTTHLMFARVHLRRRSQHHSSQYVVVEREVLWRSPVLLTPYVPDNTIDARRLGTFLRDCYQQAGIESAAVDSGAVILTGEALKRDNARAIADLFADASGTFVCASAGHHLEAVLSAHGSGAVAASRGQRGSRLHIDIGGGTSKIAVLADGEVLGTAAVAVGGRLVAYENGLVVRADGPALDIARAVGIPLRLGGPLAPEDERRLARAFTEVLVSVATRATVPPGYPPGLLLADDRPDGVRPTAVSFSGGVAEYLADTGKESFGDLAIPLAAEITEALRDGRLPLTVLGSAQRIRATVIGASQFTVQVSGNTVGLSSEAALPLRNVPVLRPRLDLSGPICPDVVAGAVTAAARVHDQAVGSDAVAVAVRWPGETTYPRLRALAAGLVKGMSGHLAADRPLVVLLDGDVGRSLAALLTEEMAVTAPLICLDGVELEEFDYVDIGEMVHPSRVVPVVIKSLLFAGADALPAPTSMSRAPAH</sequence>
<organism evidence="2 3">
    <name type="scientific">Streptomyces albipurpureus</name>
    <dbReference type="NCBI Taxonomy" id="2897419"/>
    <lineage>
        <taxon>Bacteria</taxon>
        <taxon>Bacillati</taxon>
        <taxon>Actinomycetota</taxon>
        <taxon>Actinomycetes</taxon>
        <taxon>Kitasatosporales</taxon>
        <taxon>Streptomycetaceae</taxon>
        <taxon>Streptomyces</taxon>
    </lineage>
</organism>
<gene>
    <name evidence="2" type="ORF">NBG84_36830</name>
</gene>
<accession>A0ABT0UYY1</accession>
<evidence type="ECO:0000313" key="2">
    <source>
        <dbReference type="EMBL" id="MCM2393772.1"/>
    </source>
</evidence>
<name>A0ABT0UYY1_9ACTN</name>
<dbReference type="EMBL" id="JAMQAW010000087">
    <property type="protein sequence ID" value="MCM2393772.1"/>
    <property type="molecule type" value="Genomic_DNA"/>
</dbReference>